<dbReference type="InterPro" id="IPR000486">
    <property type="entry name" value="Xdiol_ring_cleave_dOase_1/2"/>
</dbReference>
<evidence type="ECO:0000259" key="9">
    <source>
        <dbReference type="PROSITE" id="PS51819"/>
    </source>
</evidence>
<dbReference type="Proteomes" id="UP000292445">
    <property type="component" value="Unassembled WGS sequence"/>
</dbReference>
<organism evidence="10 11">
    <name type="scientific">Pigmentiphaga kullae</name>
    <dbReference type="NCBI Taxonomy" id="151784"/>
    <lineage>
        <taxon>Bacteria</taxon>
        <taxon>Pseudomonadati</taxon>
        <taxon>Pseudomonadota</taxon>
        <taxon>Betaproteobacteria</taxon>
        <taxon>Burkholderiales</taxon>
        <taxon>Alcaligenaceae</taxon>
        <taxon>Pigmentiphaga</taxon>
    </lineage>
</organism>
<dbReference type="Gene3D" id="3.10.180.10">
    <property type="entry name" value="2,3-Dihydroxybiphenyl 1,2-Dioxygenase, domain 1"/>
    <property type="match status" value="1"/>
</dbReference>
<dbReference type="InterPro" id="IPR037523">
    <property type="entry name" value="VOC_core"/>
</dbReference>
<evidence type="ECO:0000256" key="5">
    <source>
        <dbReference type="ARBA" id="ARBA00022964"/>
    </source>
</evidence>
<keyword evidence="3" id="KW-0479">Metal-binding</keyword>
<evidence type="ECO:0000256" key="1">
    <source>
        <dbReference type="ARBA" id="ARBA00001954"/>
    </source>
</evidence>
<comment type="cofactor">
    <cofactor evidence="1 8">
        <name>Fe(2+)</name>
        <dbReference type="ChEBI" id="CHEBI:29033"/>
    </cofactor>
</comment>
<keyword evidence="4 8" id="KW-0058">Aromatic hydrocarbons catabolism</keyword>
<dbReference type="OrthoDB" id="9795618at2"/>
<dbReference type="PROSITE" id="PS51819">
    <property type="entry name" value="VOC"/>
    <property type="match status" value="1"/>
</dbReference>
<reference evidence="10 11" key="1">
    <citation type="submission" date="2019-02" db="EMBL/GenBank/DDBJ databases">
        <title>Genomic Encyclopedia of Type Strains, Phase IV (KMG-IV): sequencing the most valuable type-strain genomes for metagenomic binning, comparative biology and taxonomic classification.</title>
        <authorList>
            <person name="Goeker M."/>
        </authorList>
    </citation>
    <scope>NUCLEOTIDE SEQUENCE [LARGE SCALE GENOMIC DNA]</scope>
    <source>
        <strain evidence="10 11">K24</strain>
    </source>
</reference>
<dbReference type="InterPro" id="IPR029068">
    <property type="entry name" value="Glyas_Bleomycin-R_OHBP_Dase"/>
</dbReference>
<protein>
    <submittedName>
        <fullName evidence="10">Glyoxalase/bleomycin resistance protein/dioxygenase superfamily protein</fullName>
    </submittedName>
</protein>
<dbReference type="GO" id="GO:0008198">
    <property type="term" value="F:ferrous iron binding"/>
    <property type="evidence" value="ECO:0007669"/>
    <property type="project" value="InterPro"/>
</dbReference>
<dbReference type="EMBL" id="SGXC01000001">
    <property type="protein sequence ID" value="RZS84075.1"/>
    <property type="molecule type" value="Genomic_DNA"/>
</dbReference>
<dbReference type="RefSeq" id="WP_130355471.1">
    <property type="nucleotide sequence ID" value="NZ_SGXC01000001.1"/>
</dbReference>
<accession>A0A4Q7NGL9</accession>
<dbReference type="GO" id="GO:0051213">
    <property type="term" value="F:dioxygenase activity"/>
    <property type="evidence" value="ECO:0007669"/>
    <property type="project" value="UniProtKB-KW"/>
</dbReference>
<evidence type="ECO:0000256" key="6">
    <source>
        <dbReference type="ARBA" id="ARBA00023002"/>
    </source>
</evidence>
<dbReference type="AlphaFoldDB" id="A0A4Q7NGL9"/>
<dbReference type="SUPFAM" id="SSF54593">
    <property type="entry name" value="Glyoxalase/Bleomycin resistance protein/Dihydroxybiphenyl dioxygenase"/>
    <property type="match status" value="1"/>
</dbReference>
<comment type="caution">
    <text evidence="10">The sequence shown here is derived from an EMBL/GenBank/DDBJ whole genome shotgun (WGS) entry which is preliminary data.</text>
</comment>
<evidence type="ECO:0000256" key="3">
    <source>
        <dbReference type="ARBA" id="ARBA00022723"/>
    </source>
</evidence>
<evidence type="ECO:0000313" key="10">
    <source>
        <dbReference type="EMBL" id="RZS84075.1"/>
    </source>
</evidence>
<evidence type="ECO:0000256" key="4">
    <source>
        <dbReference type="ARBA" id="ARBA00022797"/>
    </source>
</evidence>
<gene>
    <name evidence="10" type="ORF">EV675_0077</name>
</gene>
<keyword evidence="11" id="KW-1185">Reference proteome</keyword>
<evidence type="ECO:0000256" key="8">
    <source>
        <dbReference type="RuleBase" id="RU000683"/>
    </source>
</evidence>
<keyword evidence="7 8" id="KW-0408">Iron</keyword>
<dbReference type="Pfam" id="PF00903">
    <property type="entry name" value="Glyoxalase"/>
    <property type="match status" value="1"/>
</dbReference>
<comment type="similarity">
    <text evidence="2 8">Belongs to the extradiol ring-cleavage dioxygenase family.</text>
</comment>
<feature type="domain" description="VOC" evidence="9">
    <location>
        <begin position="16"/>
        <end position="135"/>
    </location>
</feature>
<sequence>MAVQPSHAPHAGLSLAFSHLGLYARDIDAMAQFYRTVLRFTETDRGNLGHTRLIFLSRDPAEHHQIVLVSGRPEDLRFSVVNQISFRVPDLPTLRRFHERLVEAGVDDIQPVTHGNAVSIYCRDPEGNRLELFMDTDWYCEQPLREPVDFRDSDEEILRKAQAIARRYPRFQPRAQWQAEVARRMEADQHA</sequence>
<dbReference type="PROSITE" id="PS00082">
    <property type="entry name" value="EXTRADIOL_DIOXYGENAS"/>
    <property type="match status" value="1"/>
</dbReference>
<keyword evidence="6 8" id="KW-0560">Oxidoreductase</keyword>
<evidence type="ECO:0000313" key="11">
    <source>
        <dbReference type="Proteomes" id="UP000292445"/>
    </source>
</evidence>
<dbReference type="InterPro" id="IPR004360">
    <property type="entry name" value="Glyas_Fos-R_dOase_dom"/>
</dbReference>
<name>A0A4Q7NGL9_9BURK</name>
<keyword evidence="5 8" id="KW-0223">Dioxygenase</keyword>
<proteinExistence type="inferred from homology"/>
<evidence type="ECO:0000256" key="7">
    <source>
        <dbReference type="ARBA" id="ARBA00023004"/>
    </source>
</evidence>
<evidence type="ECO:0000256" key="2">
    <source>
        <dbReference type="ARBA" id="ARBA00008784"/>
    </source>
</evidence>